<dbReference type="RefSeq" id="XP_067758385.1">
    <property type="nucleotide sequence ID" value="XM_067902038.1"/>
</dbReference>
<dbReference type="KEGG" id="phet:94292115"/>
<dbReference type="Pfam" id="PF00004">
    <property type="entry name" value="AAA"/>
    <property type="match status" value="1"/>
</dbReference>
<organism evidence="6 7">
    <name type="scientific">Porcisia hertigi</name>
    <dbReference type="NCBI Taxonomy" id="2761500"/>
    <lineage>
        <taxon>Eukaryota</taxon>
        <taxon>Discoba</taxon>
        <taxon>Euglenozoa</taxon>
        <taxon>Kinetoplastea</taxon>
        <taxon>Metakinetoplastina</taxon>
        <taxon>Trypanosomatida</taxon>
        <taxon>Trypanosomatidae</taxon>
        <taxon>Leishmaniinae</taxon>
        <taxon>Porcisia</taxon>
    </lineage>
</organism>
<keyword evidence="2" id="KW-0547">Nucleotide-binding</keyword>
<dbReference type="PROSITE" id="PS00674">
    <property type="entry name" value="AAA"/>
    <property type="match status" value="1"/>
</dbReference>
<feature type="compositionally biased region" description="Acidic residues" evidence="4">
    <location>
        <begin position="996"/>
        <end position="1008"/>
    </location>
</feature>
<dbReference type="InterPro" id="IPR041569">
    <property type="entry name" value="AAA_lid_3"/>
</dbReference>
<dbReference type="InterPro" id="IPR050304">
    <property type="entry name" value="MT-severing_AAA_ATPase"/>
</dbReference>
<name>A0A836LIU4_9TRYP</name>
<dbReference type="InterPro" id="IPR003593">
    <property type="entry name" value="AAA+_ATPase"/>
</dbReference>
<feature type="region of interest" description="Disordered" evidence="4">
    <location>
        <begin position="498"/>
        <end position="537"/>
    </location>
</feature>
<evidence type="ECO:0000259" key="5">
    <source>
        <dbReference type="SMART" id="SM00382"/>
    </source>
</evidence>
<evidence type="ECO:0000313" key="6">
    <source>
        <dbReference type="EMBL" id="KAG5509078.1"/>
    </source>
</evidence>
<dbReference type="EMBL" id="JAFJZO010000015">
    <property type="protein sequence ID" value="KAG5509078.1"/>
    <property type="molecule type" value="Genomic_DNA"/>
</dbReference>
<keyword evidence="3" id="KW-0067">ATP-binding</keyword>
<dbReference type="FunFam" id="1.10.8.60:FF:000022">
    <property type="entry name" value="Fidgetin like 1"/>
    <property type="match status" value="1"/>
</dbReference>
<feature type="compositionally biased region" description="Gly residues" evidence="4">
    <location>
        <begin position="611"/>
        <end position="627"/>
    </location>
</feature>
<dbReference type="SUPFAM" id="SSF52540">
    <property type="entry name" value="P-loop containing nucleoside triphosphate hydrolases"/>
    <property type="match status" value="1"/>
</dbReference>
<feature type="domain" description="AAA+ ATPase" evidence="5">
    <location>
        <begin position="726"/>
        <end position="862"/>
    </location>
</feature>
<feature type="region of interest" description="Disordered" evidence="4">
    <location>
        <begin position="993"/>
        <end position="1021"/>
    </location>
</feature>
<evidence type="ECO:0000256" key="4">
    <source>
        <dbReference type="SAM" id="MobiDB-lite"/>
    </source>
</evidence>
<comment type="caution">
    <text evidence="6">The sequence shown here is derived from an EMBL/GenBank/DDBJ whole genome shotgun (WGS) entry which is preliminary data.</text>
</comment>
<feature type="compositionally biased region" description="Basic and acidic residues" evidence="4">
    <location>
        <begin position="1009"/>
        <end position="1021"/>
    </location>
</feature>
<dbReference type="Proteomes" id="UP000674318">
    <property type="component" value="Unassembled WGS sequence"/>
</dbReference>
<dbReference type="FunFam" id="3.40.50.300:FF:000093">
    <property type="entry name" value="Fidgetin-like 1"/>
    <property type="match status" value="1"/>
</dbReference>
<dbReference type="SMART" id="SM00382">
    <property type="entry name" value="AAA"/>
    <property type="match status" value="1"/>
</dbReference>
<evidence type="ECO:0000256" key="3">
    <source>
        <dbReference type="ARBA" id="ARBA00022840"/>
    </source>
</evidence>
<feature type="compositionally biased region" description="Low complexity" evidence="4">
    <location>
        <begin position="299"/>
        <end position="324"/>
    </location>
</feature>
<dbReference type="OrthoDB" id="10251136at2759"/>
<dbReference type="GeneID" id="94292115"/>
<proteinExistence type="inferred from homology"/>
<reference evidence="6 7" key="1">
    <citation type="submission" date="2021-02" db="EMBL/GenBank/DDBJ databases">
        <title>Porcisia hertigi Genome sequencing and assembly.</title>
        <authorList>
            <person name="Almutairi H."/>
            <person name="Gatherer D."/>
        </authorList>
    </citation>
    <scope>NUCLEOTIDE SEQUENCE [LARGE SCALE GENOMIC DNA]</scope>
    <source>
        <strain evidence="6 7">C119</strain>
    </source>
</reference>
<feature type="compositionally biased region" description="Low complexity" evidence="4">
    <location>
        <begin position="368"/>
        <end position="380"/>
    </location>
</feature>
<keyword evidence="7" id="KW-1185">Reference proteome</keyword>
<evidence type="ECO:0000256" key="1">
    <source>
        <dbReference type="ARBA" id="ARBA00006914"/>
    </source>
</evidence>
<sequence>MFNTLRSIKGHVDAMQNDAQKHTSPTSHTAPPRHPATDDLRWLFPYLCLINRRQRVLRSEGGANEDIQGKCAGPGGDAVPTAAESSAHHQVAEACMRYIPPLTAIMLADSQRSDSGVSAPFSTTEVFDEPSQGNAELSVVNDALPGCTLWGSVLRLWCTSHGDCPTLRSLAAAAQVQCLSPGGQPIEAELAGMQRMYAALKTEGSDMLRWLLDDEADRRKNDDAPSNGEGNSWRDTESFTVCARSPVATCALRRRRPRSPAELNADEAPRGVARVAGARIPLSEHVSATGCSAPPVPLRATSARAQVAASRSRSATPPSRSRSQSPPPFVAPPTKAAAVAPTRQSSFSFGVRTGERRGGTAVGKAAVPLQPKQQQQQPSQEGAEDRADVYGGATRVTESCAGLRDGAPRPHETLWQVNQNIPTVPPPRPLRQTTLAAFTGGDDSSTVVHRCQPQSPPPFDSSAKRSWFNQSTQQQQQAGIPSKAPPYEYNLRHIADNSGSVGGVERADERGSHASAVAPESRNHLSPCSSGGPSTTAAGFVTAGEQLLTDIRQGRAMSSAYLSNRSPALGLRRNAGFQPPYQQQQQQQAPPAGTTDVQTVLKSITAPSPGKAGGRTGPVNGAGGARGADGSAASATVNHNQRDGDDDSGSYPSSLLLPDGSVPPILLPLDPKLVTQVAMEILDHGAGAKQVGWDDIAGLQHAKSSVEEAIVWPLRRPDLFVGLRDPPRGLLLFGPPGTGKTMIARAIANRAACTFLNISSSSLMSKWMGDGEKLVRCLFAVAVVKQPSVIFIDEVDSLLSARGEGEMDSVRRVKTEFLVQLDGVATDRGDRVLLIGATNRPDELDEAARRRMEKRLYIPLPDEAARRELIQRLLKSLGPSEAGKVSDVGNTSEASSTNITTSIPSVAHTLTDADLDNLVRSTEGYSGADLKQLCREAAMGPLREMSIMQLNAVAAADLRPVQCKDFKRALKRLKPSVGPTEVRRYAEWNRLFGSFNEDDDDDDEDEDDKALARHECQDAEI</sequence>
<feature type="compositionally biased region" description="Polar residues" evidence="4">
    <location>
        <begin position="524"/>
        <end position="537"/>
    </location>
</feature>
<evidence type="ECO:0000256" key="2">
    <source>
        <dbReference type="ARBA" id="ARBA00022741"/>
    </source>
</evidence>
<dbReference type="AlphaFoldDB" id="A0A836LIU4"/>
<dbReference type="InterPro" id="IPR003960">
    <property type="entry name" value="ATPase_AAA_CS"/>
</dbReference>
<feature type="compositionally biased region" description="Low complexity" evidence="4">
    <location>
        <begin position="578"/>
        <end position="592"/>
    </location>
</feature>
<feature type="region of interest" description="Disordered" evidence="4">
    <location>
        <begin position="17"/>
        <end position="36"/>
    </location>
</feature>
<dbReference type="Pfam" id="PF17862">
    <property type="entry name" value="AAA_lid_3"/>
    <property type="match status" value="1"/>
</dbReference>
<dbReference type="GO" id="GO:0005524">
    <property type="term" value="F:ATP binding"/>
    <property type="evidence" value="ECO:0007669"/>
    <property type="project" value="UniProtKB-KW"/>
</dbReference>
<feature type="region of interest" description="Disordered" evidence="4">
    <location>
        <begin position="441"/>
        <end position="486"/>
    </location>
</feature>
<dbReference type="PANTHER" id="PTHR23074:SF17">
    <property type="entry name" value="FIDGETIN-LIKE PROTEIN 1"/>
    <property type="match status" value="1"/>
</dbReference>
<dbReference type="InterPro" id="IPR003959">
    <property type="entry name" value="ATPase_AAA_core"/>
</dbReference>
<dbReference type="InterPro" id="IPR027417">
    <property type="entry name" value="P-loop_NTPase"/>
</dbReference>
<feature type="region of interest" description="Disordered" evidence="4">
    <location>
        <begin position="570"/>
        <end position="655"/>
    </location>
</feature>
<dbReference type="PANTHER" id="PTHR23074">
    <property type="entry name" value="AAA DOMAIN-CONTAINING"/>
    <property type="match status" value="1"/>
</dbReference>
<protein>
    <recommendedName>
        <fullName evidence="5">AAA+ ATPase domain-containing protein</fullName>
    </recommendedName>
</protein>
<dbReference type="Gene3D" id="3.40.50.300">
    <property type="entry name" value="P-loop containing nucleotide triphosphate hydrolases"/>
    <property type="match status" value="1"/>
</dbReference>
<gene>
    <name evidence="6" type="ORF">JKF63_06086</name>
</gene>
<dbReference type="GO" id="GO:0016887">
    <property type="term" value="F:ATP hydrolysis activity"/>
    <property type="evidence" value="ECO:0007669"/>
    <property type="project" value="InterPro"/>
</dbReference>
<feature type="compositionally biased region" description="Low complexity" evidence="4">
    <location>
        <begin position="332"/>
        <end position="342"/>
    </location>
</feature>
<feature type="compositionally biased region" description="Polar residues" evidence="4">
    <location>
        <begin position="595"/>
        <end position="606"/>
    </location>
</feature>
<accession>A0A836LIU4</accession>
<comment type="similarity">
    <text evidence="1">Belongs to the AAA ATPase family.</text>
</comment>
<feature type="region of interest" description="Disordered" evidence="4">
    <location>
        <begin position="287"/>
        <end position="387"/>
    </location>
</feature>
<dbReference type="Gene3D" id="1.10.8.60">
    <property type="match status" value="1"/>
</dbReference>
<evidence type="ECO:0000313" key="7">
    <source>
        <dbReference type="Proteomes" id="UP000674318"/>
    </source>
</evidence>